<dbReference type="AlphaFoldDB" id="A0A0D1E0N3"/>
<name>A0A0D1E0N3_MYCMD</name>
<feature type="region of interest" description="Disordered" evidence="5">
    <location>
        <begin position="579"/>
        <end position="610"/>
    </location>
</feature>
<dbReference type="Pfam" id="PF00069">
    <property type="entry name" value="Pkinase"/>
    <property type="match status" value="1"/>
</dbReference>
<feature type="region of interest" description="Disordered" evidence="5">
    <location>
        <begin position="85"/>
        <end position="113"/>
    </location>
</feature>
<proteinExistence type="predicted"/>
<feature type="compositionally biased region" description="Basic and acidic residues" evidence="5">
    <location>
        <begin position="901"/>
        <end position="920"/>
    </location>
</feature>
<evidence type="ECO:0000313" key="7">
    <source>
        <dbReference type="EMBL" id="KIS69421.1"/>
    </source>
</evidence>
<evidence type="ECO:0000256" key="5">
    <source>
        <dbReference type="SAM" id="MobiDB-lite"/>
    </source>
</evidence>
<feature type="domain" description="Protein kinase" evidence="6">
    <location>
        <begin position="45"/>
        <end position="531"/>
    </location>
</feature>
<accession>A0A0D1E0N3</accession>
<feature type="compositionally biased region" description="Basic and acidic residues" evidence="5">
    <location>
        <begin position="100"/>
        <end position="113"/>
    </location>
</feature>
<evidence type="ECO:0000256" key="1">
    <source>
        <dbReference type="ARBA" id="ARBA00022679"/>
    </source>
</evidence>
<reference evidence="7 8" key="1">
    <citation type="journal article" date="2006" name="Nature">
        <title>Insights from the genome of the biotrophic fungal plant pathogen Ustilago maydis.</title>
        <authorList>
            <person name="Kamper J."/>
            <person name="Kahmann R."/>
            <person name="Bolker M."/>
            <person name="Ma L.J."/>
            <person name="Brefort T."/>
            <person name="Saville B.J."/>
            <person name="Banuett F."/>
            <person name="Kronstad J.W."/>
            <person name="Gold S.E."/>
            <person name="Muller O."/>
            <person name="Perlin M.H."/>
            <person name="Wosten H.A."/>
            <person name="de Vries R."/>
            <person name="Ruiz-Herrera J."/>
            <person name="Reynaga-Pena C.G."/>
            <person name="Snetselaar K."/>
            <person name="McCann M."/>
            <person name="Perez-Martin J."/>
            <person name="Feldbrugge M."/>
            <person name="Basse C.W."/>
            <person name="Steinberg G."/>
            <person name="Ibeas J.I."/>
            <person name="Holloman W."/>
            <person name="Guzman P."/>
            <person name="Farman M."/>
            <person name="Stajich J.E."/>
            <person name="Sentandreu R."/>
            <person name="Gonzalez-Prieto J.M."/>
            <person name="Kennell J.C."/>
            <person name="Molina L."/>
            <person name="Schirawski J."/>
            <person name="Mendoza-Mendoza A."/>
            <person name="Greilinger D."/>
            <person name="Munch K."/>
            <person name="Rossel N."/>
            <person name="Scherer M."/>
            <person name="Vranes M."/>
            <person name="Ladendorf O."/>
            <person name="Vincon V."/>
            <person name="Fuchs U."/>
            <person name="Sandrock B."/>
            <person name="Meng S."/>
            <person name="Ho E.C."/>
            <person name="Cahill M.J."/>
            <person name="Boyce K.J."/>
            <person name="Klose J."/>
            <person name="Klosterman S.J."/>
            <person name="Deelstra H.J."/>
            <person name="Ortiz-Castellanos L."/>
            <person name="Li W."/>
            <person name="Sanchez-Alonso P."/>
            <person name="Schreier P.H."/>
            <person name="Hauser-Hahn I."/>
            <person name="Vaupel M."/>
            <person name="Koopmann E."/>
            <person name="Friedrich G."/>
            <person name="Voss H."/>
            <person name="Schluter T."/>
            <person name="Margolis J."/>
            <person name="Platt D."/>
            <person name="Swimmer C."/>
            <person name="Gnirke A."/>
            <person name="Chen F."/>
            <person name="Vysotskaia V."/>
            <person name="Mannhaupt G."/>
            <person name="Guldener U."/>
            <person name="Munsterkotter M."/>
            <person name="Haase D."/>
            <person name="Oesterheld M."/>
            <person name="Mewes H.W."/>
            <person name="Mauceli E.W."/>
            <person name="DeCaprio D."/>
            <person name="Wade C.M."/>
            <person name="Butler J."/>
            <person name="Young S."/>
            <person name="Jaffe D.B."/>
            <person name="Calvo S."/>
            <person name="Nusbaum C."/>
            <person name="Galagan J."/>
            <person name="Birren B.W."/>
        </authorList>
    </citation>
    <scope>NUCLEOTIDE SEQUENCE [LARGE SCALE GENOMIC DNA]</scope>
    <source>
        <strain evidence="8">DSM 14603 / FGSC 9021 / UM521</strain>
    </source>
</reference>
<dbReference type="Proteomes" id="UP000000561">
    <property type="component" value="Chromosome 6"/>
</dbReference>
<dbReference type="STRING" id="237631.A0A0D1E0N3"/>
<feature type="region of interest" description="Disordered" evidence="5">
    <location>
        <begin position="893"/>
        <end position="920"/>
    </location>
</feature>
<dbReference type="Gene3D" id="1.10.510.10">
    <property type="entry name" value="Transferase(Phosphotransferase) domain 1"/>
    <property type="match status" value="1"/>
</dbReference>
<evidence type="ECO:0000256" key="4">
    <source>
        <dbReference type="ARBA" id="ARBA00022840"/>
    </source>
</evidence>
<dbReference type="VEuPathDB" id="FungiDB:UMAG_02752"/>
<keyword evidence="1" id="KW-0808">Transferase</keyword>
<dbReference type="InParanoid" id="A0A0D1E0N3"/>
<feature type="region of interest" description="Disordered" evidence="5">
    <location>
        <begin position="967"/>
        <end position="987"/>
    </location>
</feature>
<keyword evidence="2" id="KW-0547">Nucleotide-binding</keyword>
<feature type="compositionally biased region" description="Polar residues" evidence="5">
    <location>
        <begin position="691"/>
        <end position="700"/>
    </location>
</feature>
<feature type="region of interest" description="Disordered" evidence="5">
    <location>
        <begin position="691"/>
        <end position="726"/>
    </location>
</feature>
<dbReference type="OMA" id="HEHNVTH"/>
<keyword evidence="4" id="KW-0067">ATP-binding</keyword>
<dbReference type="PANTHER" id="PTHR43289">
    <property type="entry name" value="MITOGEN-ACTIVATED PROTEIN KINASE KINASE KINASE 20-RELATED"/>
    <property type="match status" value="1"/>
</dbReference>
<dbReference type="PANTHER" id="PTHR43289:SF33">
    <property type="entry name" value="SERINE_THREONINE KINASE 31"/>
    <property type="match status" value="1"/>
</dbReference>
<dbReference type="GO" id="GO:0004674">
    <property type="term" value="F:protein serine/threonine kinase activity"/>
    <property type="evidence" value="ECO:0000318"/>
    <property type="project" value="GO_Central"/>
</dbReference>
<evidence type="ECO:0000256" key="3">
    <source>
        <dbReference type="ARBA" id="ARBA00022777"/>
    </source>
</evidence>
<dbReference type="RefSeq" id="XP_011389112.1">
    <property type="nucleotide sequence ID" value="XM_011390810.1"/>
</dbReference>
<feature type="compositionally biased region" description="Polar residues" evidence="5">
    <location>
        <begin position="591"/>
        <end position="610"/>
    </location>
</feature>
<dbReference type="GeneID" id="23563422"/>
<evidence type="ECO:0000259" key="6">
    <source>
        <dbReference type="PROSITE" id="PS50011"/>
    </source>
</evidence>
<dbReference type="InterPro" id="IPR000719">
    <property type="entry name" value="Prot_kinase_dom"/>
</dbReference>
<dbReference type="EMBL" id="CM003145">
    <property type="protein sequence ID" value="KIS69421.1"/>
    <property type="molecule type" value="Genomic_DNA"/>
</dbReference>
<dbReference type="SUPFAM" id="SSF56112">
    <property type="entry name" value="Protein kinase-like (PK-like)"/>
    <property type="match status" value="1"/>
</dbReference>
<dbReference type="eggNOG" id="KOG0594">
    <property type="taxonomic scope" value="Eukaryota"/>
</dbReference>
<keyword evidence="3" id="KW-0418">Kinase</keyword>
<sequence length="1002" mass="108996">MPSTVATGTEAVTSSGAHNGPPAFIEFALGGKRLVRYNRMARSGDADAAVLGKGGFGCVYRYAIDSSFTPPSSMDLSLSLHSAAAHRHASEPDSSMSSELQHDRSPPRSRLCDEPVATNTLMKPASLVAVKLCRTPCSGSFDELQKTSLIDKRTRRADMQDETKAHVRIVRGEGRIFQYLQAAHQASGRCDDPRLVKLVANLPANGIARAAQLDALDASFDEEDGPPTRLLVFEKLIELDAERTPKGWIKSNKTWSHERVEKVACEVMQGLQFLHEHNVTHGDLKPSNLMLDPRTGVSKIIDLGASRRFVHLSNKERNNRRAVEDQDRHLLARRLPVPRLAPELCEGLGSLTGSPYYMAPEILLQATRYVDTSGRARSVLEDYEFDFTSFLPRELWGMYHVGLSDLRRGWGIRADIWSWACTVQALLLKTVQEDQRPSSSTISPYDFSFSRHCDEMMEPLHEKMTGEDNVPRFHQWCRVLPLLIVRIALEPIPLTPQAEGCSPALRSALKASLRHQDLRPTADELVEMLQVTRPCSRGSKAAFMGARSDSVRKMGARQPSIEAGRTRPQLVAVGDKTVSPLMDSTEPESSRYATPSLSHGASTFSSPQHTCETASRGCRNVATDADRKVRFEAGTTESTFLVAPRSENRLSFEKELNHGDPVPQGFELVSPARVGKTRTSPLRAGIRPATANATLQTPSLGSARRTHTEPMSGVKAARSHPSTPTRTLAGGMHTRLGGSDADGGCQGLQKRTQERGDGAGAAAAANVSIGASDGLGINLLVEDLRCLQVNRPGALRTIKAGTSASVPSSPVSHGRGASMPMLTCSTVEDGKAPYRMPPTMTLGSGRRLFGDDIGGSPRSSMADGRGHKHSSLMATLKEKQVRLKQSSMKLMGKRGSAMRSATEDGHGTGLEHGRDGEGMADEDRVNKIGGHERYQMIRQAESQTMSSLPTVPLEMSPIGMRSPGLNMHHAGSASRRSTTMTGDDHSASKPLIRRLFTWSTLS</sequence>
<dbReference type="SMART" id="SM00220">
    <property type="entry name" value="S_TKc"/>
    <property type="match status" value="1"/>
</dbReference>
<dbReference type="PROSITE" id="PS50011">
    <property type="entry name" value="PROTEIN_KINASE_DOM"/>
    <property type="match status" value="1"/>
</dbReference>
<organism evidence="7 8">
    <name type="scientific">Mycosarcoma maydis</name>
    <name type="common">Corn smut fungus</name>
    <name type="synonym">Ustilago maydis</name>
    <dbReference type="NCBI Taxonomy" id="5270"/>
    <lineage>
        <taxon>Eukaryota</taxon>
        <taxon>Fungi</taxon>
        <taxon>Dikarya</taxon>
        <taxon>Basidiomycota</taxon>
        <taxon>Ustilaginomycotina</taxon>
        <taxon>Ustilaginomycetes</taxon>
        <taxon>Ustilaginales</taxon>
        <taxon>Ustilaginaceae</taxon>
        <taxon>Mycosarcoma</taxon>
    </lineage>
</organism>
<dbReference type="InterPro" id="IPR011009">
    <property type="entry name" value="Kinase-like_dom_sf"/>
</dbReference>
<dbReference type="GO" id="GO:0005524">
    <property type="term" value="F:ATP binding"/>
    <property type="evidence" value="ECO:0007669"/>
    <property type="project" value="UniProtKB-KW"/>
</dbReference>
<dbReference type="PROSITE" id="PS00108">
    <property type="entry name" value="PROTEIN_KINASE_ST"/>
    <property type="match status" value="1"/>
</dbReference>
<keyword evidence="8" id="KW-1185">Reference proteome</keyword>
<evidence type="ECO:0000256" key="2">
    <source>
        <dbReference type="ARBA" id="ARBA00022741"/>
    </source>
</evidence>
<evidence type="ECO:0000313" key="8">
    <source>
        <dbReference type="Proteomes" id="UP000000561"/>
    </source>
</evidence>
<dbReference type="OrthoDB" id="4062651at2759"/>
<feature type="compositionally biased region" description="Polar residues" evidence="5">
    <location>
        <begin position="801"/>
        <end position="811"/>
    </location>
</feature>
<protein>
    <recommendedName>
        <fullName evidence="6">Protein kinase domain-containing protein</fullName>
    </recommendedName>
</protein>
<dbReference type="InterPro" id="IPR008271">
    <property type="entry name" value="Ser/Thr_kinase_AS"/>
</dbReference>
<dbReference type="KEGG" id="uma:UMAG_02752"/>
<feature type="region of interest" description="Disordered" evidence="5">
    <location>
        <begin position="801"/>
        <end position="821"/>
    </location>
</feature>
<gene>
    <name evidence="7" type="ORF">UMAG_02752</name>
</gene>